<feature type="transmembrane region" description="Helical" evidence="6">
    <location>
        <begin position="406"/>
        <end position="425"/>
    </location>
</feature>
<organism evidence="8 9">
    <name type="scientific">Cavenderia fasciculata</name>
    <name type="common">Slime mold</name>
    <name type="synonym">Dictyostelium fasciculatum</name>
    <dbReference type="NCBI Taxonomy" id="261658"/>
    <lineage>
        <taxon>Eukaryota</taxon>
        <taxon>Amoebozoa</taxon>
        <taxon>Evosea</taxon>
        <taxon>Eumycetozoa</taxon>
        <taxon>Dictyostelia</taxon>
        <taxon>Acytosteliales</taxon>
        <taxon>Cavenderiaceae</taxon>
        <taxon>Cavenderia</taxon>
    </lineage>
</organism>
<keyword evidence="2 6" id="KW-0812">Transmembrane</keyword>
<keyword evidence="4 6" id="KW-0472">Membrane</keyword>
<feature type="transmembrane region" description="Helical" evidence="6">
    <location>
        <begin position="337"/>
        <end position="361"/>
    </location>
</feature>
<evidence type="ECO:0000256" key="6">
    <source>
        <dbReference type="SAM" id="Phobius"/>
    </source>
</evidence>
<dbReference type="InterPro" id="IPR040416">
    <property type="entry name" value="TMEM181"/>
</dbReference>
<dbReference type="Proteomes" id="UP000007797">
    <property type="component" value="Unassembled WGS sequence"/>
</dbReference>
<protein>
    <recommendedName>
        <fullName evidence="7">Wntless-like transmembrane domain-containing protein</fullName>
    </recommendedName>
</protein>
<evidence type="ECO:0000313" key="9">
    <source>
        <dbReference type="Proteomes" id="UP000007797"/>
    </source>
</evidence>
<feature type="transmembrane region" description="Helical" evidence="6">
    <location>
        <begin position="373"/>
        <end position="394"/>
    </location>
</feature>
<evidence type="ECO:0000256" key="2">
    <source>
        <dbReference type="ARBA" id="ARBA00022692"/>
    </source>
</evidence>
<evidence type="ECO:0000256" key="5">
    <source>
        <dbReference type="SAM" id="MobiDB-lite"/>
    </source>
</evidence>
<comment type="subcellular location">
    <subcellularLocation>
        <location evidence="1">Membrane</location>
        <topology evidence="1">Multi-pass membrane protein</topology>
    </subcellularLocation>
</comment>
<evidence type="ECO:0000256" key="1">
    <source>
        <dbReference type="ARBA" id="ARBA00004141"/>
    </source>
</evidence>
<dbReference type="STRING" id="1054147.F4QBN4"/>
<dbReference type="PANTHER" id="PTHR31918">
    <property type="entry name" value="TRANSMEMBRANE PROTEIN 181"/>
    <property type="match status" value="1"/>
</dbReference>
<proteinExistence type="predicted"/>
<dbReference type="GeneID" id="14866684"/>
<sequence>MANLLTSNIDVASLKSMIIAGLVAVGVLVISVIVGGTGPAVYEHQSFSAYDCPNGSHVWDQGSCNGVQMGVGISVPWETTISGITSLTRFWSTQMTPYANNLDTKKSIDVTALILISVEGNTGLQTLINQTFTYSVDCPAGNGSCSMINIVDFQTLDYQAYDLKVYYIGEYDQIGDVVFDIWRTKDSFTNFEISLHIAWVIISSIGIVLYLVYMRHTRMMDWSMEQKFLFALLISVLLSNGPFYVLQFAIRGWFMPFLNSFFQTLFLSVFCLYSLTILDKMRQGEVLNYYSVYHLAKNAMVAIFTIGGIVLFAWINIRDHKNPVVGPTTSVNGLQALYYFEAILLFVIVIWIVVLIILTIPTLSGKHHLIPRFTVIAAPISLYVLSVISGIFAGTFGPLNPTSLSYSFFIAMDNVFVAMCAYSYWPTKNADYRALENSENDKLFGDNDEDEYEKMQNYTYGEYLDRTRAPVLSRFIAGHHVTECGVNDVYGQYNGTKQIYGKKQNKLWLENLYGHGRKREYHHYNYHNPKQMRKGQHVRNYLLPGEYLVYHYQSRPYLIDRVNVSGYVSKWYLATNQQETAVVMANKFQNDDLNYRYDEAPQYIHHQDIDDKNVVKRFEKDEELAIRKTYERKLVNEKIDMSQRIHTPVVSRGPVMQKMSNIRTYEVPIVETYTTDIPSVVSDVNQGNVYYSGPAHHDMVAHKSVGGNDQTVFVEDPTYIPTVENVSGGHLVEQRINRDIGKDSVEYSTTSTTSTEYANDNMAKSIKSEFSPKVIMEDSMPVSQEFSKKKRSQKNSKGKKVKTATMI</sequence>
<name>F4QBN4_CACFS</name>
<gene>
    <name evidence="8" type="ORF">DFA_10880</name>
</gene>
<feature type="transmembrane region" description="Helical" evidence="6">
    <location>
        <begin position="193"/>
        <end position="213"/>
    </location>
</feature>
<dbReference type="OrthoDB" id="28186at2759"/>
<feature type="domain" description="Wntless-like transmembrane" evidence="7">
    <location>
        <begin position="186"/>
        <end position="428"/>
    </location>
</feature>
<accession>F4QBN4</accession>
<feature type="transmembrane region" description="Helical" evidence="6">
    <location>
        <begin position="12"/>
        <end position="34"/>
    </location>
</feature>
<feature type="compositionally biased region" description="Basic residues" evidence="5">
    <location>
        <begin position="788"/>
        <end position="807"/>
    </location>
</feature>
<dbReference type="GO" id="GO:0015643">
    <property type="term" value="F:toxic substance binding"/>
    <property type="evidence" value="ECO:0007669"/>
    <property type="project" value="InterPro"/>
</dbReference>
<evidence type="ECO:0000256" key="4">
    <source>
        <dbReference type="ARBA" id="ARBA00023136"/>
    </source>
</evidence>
<keyword evidence="3 6" id="KW-1133">Transmembrane helix</keyword>
<dbReference type="Pfam" id="PF06664">
    <property type="entry name" value="WLS-like_TM"/>
    <property type="match status" value="1"/>
</dbReference>
<evidence type="ECO:0000259" key="7">
    <source>
        <dbReference type="Pfam" id="PF06664"/>
    </source>
</evidence>
<dbReference type="AlphaFoldDB" id="F4QBN4"/>
<feature type="region of interest" description="Disordered" evidence="5">
    <location>
        <begin position="780"/>
        <end position="807"/>
    </location>
</feature>
<evidence type="ECO:0000256" key="3">
    <source>
        <dbReference type="ARBA" id="ARBA00022989"/>
    </source>
</evidence>
<dbReference type="RefSeq" id="XP_004351130.1">
    <property type="nucleotide sequence ID" value="XM_004351078.1"/>
</dbReference>
<feature type="transmembrane region" description="Helical" evidence="6">
    <location>
        <begin position="256"/>
        <end position="278"/>
    </location>
</feature>
<reference evidence="9" key="1">
    <citation type="journal article" date="2011" name="Genome Res.">
        <title>Phylogeny-wide analysis of social amoeba genomes highlights ancient origins for complex intercellular communication.</title>
        <authorList>
            <person name="Heidel A.J."/>
            <person name="Lawal H.M."/>
            <person name="Felder M."/>
            <person name="Schilde C."/>
            <person name="Helps N.R."/>
            <person name="Tunggal B."/>
            <person name="Rivero F."/>
            <person name="John U."/>
            <person name="Schleicher M."/>
            <person name="Eichinger L."/>
            <person name="Platzer M."/>
            <person name="Noegel A.A."/>
            <person name="Schaap P."/>
            <person name="Gloeckner G."/>
        </authorList>
    </citation>
    <scope>NUCLEOTIDE SEQUENCE [LARGE SCALE GENOMIC DNA]</scope>
    <source>
        <strain evidence="9">SH3</strain>
    </source>
</reference>
<dbReference type="GO" id="GO:0016020">
    <property type="term" value="C:membrane"/>
    <property type="evidence" value="ECO:0007669"/>
    <property type="project" value="UniProtKB-SubCell"/>
</dbReference>
<dbReference type="EMBL" id="GL883028">
    <property type="protein sequence ID" value="EGG14622.1"/>
    <property type="molecule type" value="Genomic_DNA"/>
</dbReference>
<dbReference type="KEGG" id="dfa:DFA_10880"/>
<feature type="transmembrane region" description="Helical" evidence="6">
    <location>
        <begin position="228"/>
        <end position="250"/>
    </location>
</feature>
<dbReference type="PANTHER" id="PTHR31918:SF1">
    <property type="entry name" value="TRANSMEMBRANE PROTEIN 181"/>
    <property type="match status" value="1"/>
</dbReference>
<feature type="transmembrane region" description="Helical" evidence="6">
    <location>
        <begin position="299"/>
        <end position="317"/>
    </location>
</feature>
<evidence type="ECO:0000313" key="8">
    <source>
        <dbReference type="EMBL" id="EGG14622.1"/>
    </source>
</evidence>
<keyword evidence="9" id="KW-1185">Reference proteome</keyword>
<dbReference type="InterPro" id="IPR047843">
    <property type="entry name" value="WLS-like_TM"/>
</dbReference>